<name>M0MPN6_9EURY</name>
<organism evidence="2 3">
    <name type="scientific">Halococcus saccharolyticus DSM 5350</name>
    <dbReference type="NCBI Taxonomy" id="1227455"/>
    <lineage>
        <taxon>Archaea</taxon>
        <taxon>Methanobacteriati</taxon>
        <taxon>Methanobacteriota</taxon>
        <taxon>Stenosarchaea group</taxon>
        <taxon>Halobacteria</taxon>
        <taxon>Halobacteriales</taxon>
        <taxon>Halococcaceae</taxon>
        <taxon>Halococcus</taxon>
    </lineage>
</organism>
<dbReference type="EMBL" id="AOMD01000003">
    <property type="protein sequence ID" value="EMA47601.1"/>
    <property type="molecule type" value="Genomic_DNA"/>
</dbReference>
<sequence>MDEQDLVGEPSSEAPKREPGEECNGKRVRGSDPPIFQGYCNRSLGWGTDHVGDGRCRQHGGNNGGAREGAGAPKGNQNATTHGATADPTNLLEHLDDEDRQWVDDLTEAWIEKSRYTEDDPQAERIQMVVVMQWQERSGRTQLIKEGLERDKLQETQLVGNPNDGPKTGQARLQRITDKDEHHLNGVVASLNSDIRMNLKDLGLLDDPESQKADAIGDLAVNIERTRVTEDNVDEFNGE</sequence>
<dbReference type="PATRIC" id="fig|1227455.4.peg.208"/>
<comment type="caution">
    <text evidence="2">The sequence shown here is derived from an EMBL/GenBank/DDBJ whole genome shotgun (WGS) entry which is preliminary data.</text>
</comment>
<dbReference type="RefSeq" id="WP_006076011.1">
    <property type="nucleotide sequence ID" value="NZ_AOMD01000003.1"/>
</dbReference>
<dbReference type="InParanoid" id="M0MPN6"/>
<dbReference type="Proteomes" id="UP000011669">
    <property type="component" value="Unassembled WGS sequence"/>
</dbReference>
<proteinExistence type="predicted"/>
<feature type="compositionally biased region" description="Basic and acidic residues" evidence="1">
    <location>
        <begin position="14"/>
        <end position="25"/>
    </location>
</feature>
<dbReference type="STRING" id="1227455.C449_01022"/>
<evidence type="ECO:0000313" key="3">
    <source>
        <dbReference type="Proteomes" id="UP000011669"/>
    </source>
</evidence>
<gene>
    <name evidence="2" type="ORF">C449_01022</name>
</gene>
<protein>
    <submittedName>
        <fullName evidence="2">Uncharacterized protein</fullName>
    </submittedName>
</protein>
<accession>M0MPN6</accession>
<feature type="region of interest" description="Disordered" evidence="1">
    <location>
        <begin position="1"/>
        <end position="87"/>
    </location>
</feature>
<keyword evidence="3" id="KW-1185">Reference proteome</keyword>
<evidence type="ECO:0000313" key="2">
    <source>
        <dbReference type="EMBL" id="EMA47601.1"/>
    </source>
</evidence>
<dbReference type="OrthoDB" id="166046at2157"/>
<dbReference type="AlphaFoldDB" id="M0MPN6"/>
<reference evidence="2 3" key="1">
    <citation type="journal article" date="2014" name="PLoS Genet.">
        <title>Phylogenetically driven sequencing of extremely halophilic archaea reveals strategies for static and dynamic osmo-response.</title>
        <authorList>
            <person name="Becker E.A."/>
            <person name="Seitzer P.M."/>
            <person name="Tritt A."/>
            <person name="Larsen D."/>
            <person name="Krusor M."/>
            <person name="Yao A.I."/>
            <person name="Wu D."/>
            <person name="Madern D."/>
            <person name="Eisen J.A."/>
            <person name="Darling A.E."/>
            <person name="Facciotti M.T."/>
        </authorList>
    </citation>
    <scope>NUCLEOTIDE SEQUENCE [LARGE SCALE GENOMIC DNA]</scope>
    <source>
        <strain evidence="2 3">DSM 5350</strain>
    </source>
</reference>
<evidence type="ECO:0000256" key="1">
    <source>
        <dbReference type="SAM" id="MobiDB-lite"/>
    </source>
</evidence>